<sequence>MARQNRVTPEGRIVAEAARGLFMGNRGILHDEDGRIVAPFRHRAWICRLTAFKGRRRAPMSPGHYTELFFLDEATALAAGHRPCAECRRADYNRFRAAWAAAGLGATPRAAEIDSRLQASRVRPRTREKITFMAPWPDLPGGSFVRLPSGPALVRGAELLPWSPGGYSPALPRPDTGMALVLTPAPLVAVLAAGYQPVLHPSAGTMSQSR</sequence>
<evidence type="ECO:0000313" key="1">
    <source>
        <dbReference type="EMBL" id="MCV2864337.1"/>
    </source>
</evidence>
<protein>
    <recommendedName>
        <fullName evidence="3">Ada DNA repair metal-binding domain-containing protein</fullName>
    </recommendedName>
</protein>
<comment type="caution">
    <text evidence="1">The sequence shown here is derived from an EMBL/GenBank/DDBJ whole genome shotgun (WGS) entry which is preliminary data.</text>
</comment>
<evidence type="ECO:0008006" key="3">
    <source>
        <dbReference type="Google" id="ProtNLM"/>
    </source>
</evidence>
<organism evidence="1 2">
    <name type="scientific">Albidovulum sediminicola</name>
    <dbReference type="NCBI Taxonomy" id="2984331"/>
    <lineage>
        <taxon>Bacteria</taxon>
        <taxon>Pseudomonadati</taxon>
        <taxon>Pseudomonadota</taxon>
        <taxon>Alphaproteobacteria</taxon>
        <taxon>Rhodobacterales</taxon>
        <taxon>Paracoccaceae</taxon>
        <taxon>Albidovulum</taxon>
    </lineage>
</organism>
<dbReference type="Proteomes" id="UP001652503">
    <property type="component" value="Unassembled WGS sequence"/>
</dbReference>
<reference evidence="1 2" key="1">
    <citation type="submission" date="2022-10" db="EMBL/GenBank/DDBJ databases">
        <title>Defluviimonas sp. nov., isolated from ocean surface water.</title>
        <authorList>
            <person name="He W."/>
            <person name="Wang L."/>
            <person name="Zhang D.-F."/>
        </authorList>
    </citation>
    <scope>NUCLEOTIDE SEQUENCE [LARGE SCALE GENOMIC DNA]</scope>
    <source>
        <strain evidence="1 2">WL0075</strain>
    </source>
</reference>
<dbReference type="EMBL" id="JAOWLA010000004">
    <property type="protein sequence ID" value="MCV2864337.1"/>
    <property type="molecule type" value="Genomic_DNA"/>
</dbReference>
<keyword evidence="2" id="KW-1185">Reference proteome</keyword>
<name>A0ABT2Z002_9RHOB</name>
<accession>A0ABT2Z002</accession>
<dbReference type="RefSeq" id="WP_263720840.1">
    <property type="nucleotide sequence ID" value="NZ_JAOWLA010000004.1"/>
</dbReference>
<gene>
    <name evidence="1" type="ORF">OE647_06230</name>
</gene>
<evidence type="ECO:0000313" key="2">
    <source>
        <dbReference type="Proteomes" id="UP001652503"/>
    </source>
</evidence>
<proteinExistence type="predicted"/>